<dbReference type="RefSeq" id="WP_199386142.1">
    <property type="nucleotide sequence ID" value="NZ_JAEMHM010000021.1"/>
</dbReference>
<feature type="signal peptide" evidence="2">
    <location>
        <begin position="1"/>
        <end position="23"/>
    </location>
</feature>
<evidence type="ECO:0000256" key="1">
    <source>
        <dbReference type="ARBA" id="ARBA00022729"/>
    </source>
</evidence>
<name>A0A8J7M2K0_9BACT</name>
<evidence type="ECO:0000256" key="2">
    <source>
        <dbReference type="SAM" id="SignalP"/>
    </source>
</evidence>
<keyword evidence="1 2" id="KW-0732">Signal</keyword>
<dbReference type="SUPFAM" id="SSF53850">
    <property type="entry name" value="Periplasmic binding protein-like II"/>
    <property type="match status" value="1"/>
</dbReference>
<evidence type="ECO:0000259" key="3">
    <source>
        <dbReference type="Pfam" id="PF12849"/>
    </source>
</evidence>
<reference evidence="4" key="1">
    <citation type="submission" date="2020-12" db="EMBL/GenBank/DDBJ databases">
        <title>Geomonas sp. Red875, isolated from river sediment.</title>
        <authorList>
            <person name="Xu Z."/>
            <person name="Zhang Z."/>
            <person name="Masuda Y."/>
            <person name="Itoh H."/>
            <person name="Senoo K."/>
        </authorList>
    </citation>
    <scope>NUCLEOTIDE SEQUENCE</scope>
    <source>
        <strain evidence="4">Red875</strain>
    </source>
</reference>
<proteinExistence type="predicted"/>
<feature type="chain" id="PRO_5035250082" evidence="2">
    <location>
        <begin position="24"/>
        <end position="253"/>
    </location>
</feature>
<dbReference type="Proteomes" id="UP000636888">
    <property type="component" value="Unassembled WGS sequence"/>
</dbReference>
<gene>
    <name evidence="4" type="ORF">JFN93_21175</name>
</gene>
<dbReference type="Gene3D" id="3.40.190.10">
    <property type="entry name" value="Periplasmic binding protein-like II"/>
    <property type="match status" value="2"/>
</dbReference>
<evidence type="ECO:0000313" key="4">
    <source>
        <dbReference type="EMBL" id="MBJ6727231.1"/>
    </source>
</evidence>
<dbReference type="InterPro" id="IPR050811">
    <property type="entry name" value="Phosphate_ABC_transporter"/>
</dbReference>
<accession>A0A8J7M2K0</accession>
<organism evidence="4 5">
    <name type="scientific">Geomesophilobacter sediminis</name>
    <dbReference type="NCBI Taxonomy" id="2798584"/>
    <lineage>
        <taxon>Bacteria</taxon>
        <taxon>Pseudomonadati</taxon>
        <taxon>Thermodesulfobacteriota</taxon>
        <taxon>Desulfuromonadia</taxon>
        <taxon>Geobacterales</taxon>
        <taxon>Geobacteraceae</taxon>
        <taxon>Geomesophilobacter</taxon>
    </lineage>
</organism>
<feature type="domain" description="PBP" evidence="3">
    <location>
        <begin position="27"/>
        <end position="202"/>
    </location>
</feature>
<dbReference type="AlphaFoldDB" id="A0A8J7M2K0"/>
<dbReference type="Pfam" id="PF12849">
    <property type="entry name" value="PBP_like_2"/>
    <property type="match status" value="1"/>
</dbReference>
<comment type="caution">
    <text evidence="4">The sequence shown here is derived from an EMBL/GenBank/DDBJ whole genome shotgun (WGS) entry which is preliminary data.</text>
</comment>
<dbReference type="InterPro" id="IPR024370">
    <property type="entry name" value="PBP_domain"/>
</dbReference>
<dbReference type="PANTHER" id="PTHR30570:SF1">
    <property type="entry name" value="PHOSPHATE-BINDING PROTEIN PSTS"/>
    <property type="match status" value="1"/>
</dbReference>
<keyword evidence="5" id="KW-1185">Reference proteome</keyword>
<sequence>MKRVATKLAVFFMVAAGTSLAFGEEITVGGGGAPIDGIFRPVKEPFEKATGISIKLNFSSATLAFKQLADGGLDASTAGVAYPDLLKAMDKEKLEVGAPSAYTATVLGSSNIFTIVNKDNPVGKLSKDQIKGIFTGKIGNWKELGGNDAPIIVVLSKINPATNAAYKKLALSDEPYLADVLDAGRFEDLRDKVASTPEAIGFGPASMLDQSVKTVQTPEFSRPVILVTKGQPTPKLQKLIDFIHGDGKKYLKL</sequence>
<dbReference type="EMBL" id="JAEMHM010000021">
    <property type="protein sequence ID" value="MBJ6727231.1"/>
    <property type="molecule type" value="Genomic_DNA"/>
</dbReference>
<dbReference type="PANTHER" id="PTHR30570">
    <property type="entry name" value="PERIPLASMIC PHOSPHATE BINDING COMPONENT OF PHOSPHATE ABC TRANSPORTER"/>
    <property type="match status" value="1"/>
</dbReference>
<evidence type="ECO:0000313" key="5">
    <source>
        <dbReference type="Proteomes" id="UP000636888"/>
    </source>
</evidence>
<protein>
    <submittedName>
        <fullName evidence="4">Substrate-binding domain-containing protein</fullName>
    </submittedName>
</protein>